<dbReference type="EMBL" id="KV744948">
    <property type="protein sequence ID" value="OCK80734.1"/>
    <property type="molecule type" value="Genomic_DNA"/>
</dbReference>
<organism evidence="3 4">
    <name type="scientific">Lepidopterella palustris CBS 459.81</name>
    <dbReference type="NCBI Taxonomy" id="1314670"/>
    <lineage>
        <taxon>Eukaryota</taxon>
        <taxon>Fungi</taxon>
        <taxon>Dikarya</taxon>
        <taxon>Ascomycota</taxon>
        <taxon>Pezizomycotina</taxon>
        <taxon>Dothideomycetes</taxon>
        <taxon>Pleosporomycetidae</taxon>
        <taxon>Mytilinidiales</taxon>
        <taxon>Argynnaceae</taxon>
        <taxon>Lepidopterella</taxon>
    </lineage>
</organism>
<keyword evidence="2" id="KW-0472">Membrane</keyword>
<dbReference type="PANTHER" id="PTHR41390">
    <property type="entry name" value="CHROMOSOME 7, WHOLE GENOME SHOTGUN SEQUENCE"/>
    <property type="match status" value="1"/>
</dbReference>
<name>A0A8E2JG55_9PEZI</name>
<evidence type="ECO:0000256" key="2">
    <source>
        <dbReference type="SAM" id="Phobius"/>
    </source>
</evidence>
<dbReference type="PANTHER" id="PTHR41390:SF1">
    <property type="entry name" value="NADH-UBIQUINONE OXIDOREDUCTASE 213 KDA SUBUNIT"/>
    <property type="match status" value="1"/>
</dbReference>
<feature type="transmembrane region" description="Helical" evidence="2">
    <location>
        <begin position="21"/>
        <end position="39"/>
    </location>
</feature>
<proteinExistence type="predicted"/>
<evidence type="ECO:0000256" key="1">
    <source>
        <dbReference type="SAM" id="Coils"/>
    </source>
</evidence>
<keyword evidence="2" id="KW-0812">Transmembrane</keyword>
<feature type="transmembrane region" description="Helical" evidence="2">
    <location>
        <begin position="45"/>
        <end position="64"/>
    </location>
</feature>
<keyword evidence="1" id="KW-0175">Coiled coil</keyword>
<evidence type="ECO:0000313" key="3">
    <source>
        <dbReference type="EMBL" id="OCK80734.1"/>
    </source>
</evidence>
<accession>A0A8E2JG55</accession>
<gene>
    <name evidence="3" type="ORF">K432DRAFT_416509</name>
</gene>
<dbReference type="OrthoDB" id="5565730at2759"/>
<protein>
    <submittedName>
        <fullName evidence="3">Uncharacterized protein</fullName>
    </submittedName>
</protein>
<sequence>MPADHHQITRPMEVLRPAAQVGAFAGGAGLVVGGVSGIVRSATPILFATAAGIQWFALGSTFWGTTRGAILQRQGLLNWVESKRGAQLQERRGLSSTSEERVKASTIAGGITGGALAALLRGRRNIIPGVIMFTIFGYVGQSIYDVVDARKTREHKEKMQHSGINEQPNFIQRITKSRWSPVKVLSDEEYESMLNEKLLRIEADIALIDENIEHLKQQRDQSNED</sequence>
<dbReference type="AlphaFoldDB" id="A0A8E2JG55"/>
<feature type="coiled-coil region" evidence="1">
    <location>
        <begin position="198"/>
        <end position="225"/>
    </location>
</feature>
<evidence type="ECO:0000313" key="4">
    <source>
        <dbReference type="Proteomes" id="UP000250266"/>
    </source>
</evidence>
<dbReference type="Proteomes" id="UP000250266">
    <property type="component" value="Unassembled WGS sequence"/>
</dbReference>
<keyword evidence="2" id="KW-1133">Transmembrane helix</keyword>
<reference evidence="3 4" key="1">
    <citation type="journal article" date="2016" name="Nat. Commun.">
        <title>Ectomycorrhizal ecology is imprinted in the genome of the dominant symbiotic fungus Cenococcum geophilum.</title>
        <authorList>
            <consortium name="DOE Joint Genome Institute"/>
            <person name="Peter M."/>
            <person name="Kohler A."/>
            <person name="Ohm R.A."/>
            <person name="Kuo A."/>
            <person name="Krutzmann J."/>
            <person name="Morin E."/>
            <person name="Arend M."/>
            <person name="Barry K.W."/>
            <person name="Binder M."/>
            <person name="Choi C."/>
            <person name="Clum A."/>
            <person name="Copeland A."/>
            <person name="Grisel N."/>
            <person name="Haridas S."/>
            <person name="Kipfer T."/>
            <person name="LaButti K."/>
            <person name="Lindquist E."/>
            <person name="Lipzen A."/>
            <person name="Maire R."/>
            <person name="Meier B."/>
            <person name="Mihaltcheva S."/>
            <person name="Molinier V."/>
            <person name="Murat C."/>
            <person name="Poggeler S."/>
            <person name="Quandt C.A."/>
            <person name="Sperisen C."/>
            <person name="Tritt A."/>
            <person name="Tisserant E."/>
            <person name="Crous P.W."/>
            <person name="Henrissat B."/>
            <person name="Nehls U."/>
            <person name="Egli S."/>
            <person name="Spatafora J.W."/>
            <person name="Grigoriev I.V."/>
            <person name="Martin F.M."/>
        </authorList>
    </citation>
    <scope>NUCLEOTIDE SEQUENCE [LARGE SCALE GENOMIC DNA]</scope>
    <source>
        <strain evidence="3 4">CBS 459.81</strain>
    </source>
</reference>
<keyword evidence="4" id="KW-1185">Reference proteome</keyword>